<gene>
    <name evidence="2" type="ORF">QYF68_25430</name>
</gene>
<accession>A0ABT8HK53</accession>
<dbReference type="Proteomes" id="UP001172687">
    <property type="component" value="Unassembled WGS sequence"/>
</dbReference>
<dbReference type="RefSeq" id="WP_208675672.1">
    <property type="nucleotide sequence ID" value="NZ_CP070380.1"/>
</dbReference>
<dbReference type="InterPro" id="IPR032710">
    <property type="entry name" value="NTF2-like_dom_sf"/>
</dbReference>
<protein>
    <submittedName>
        <fullName evidence="2">Nuclear transport factor 2 family protein</fullName>
    </submittedName>
</protein>
<comment type="caution">
    <text evidence="2">The sequence shown here is derived from an EMBL/GenBank/DDBJ whole genome shotgun (WGS) entry which is preliminary data.</text>
</comment>
<reference evidence="2" key="1">
    <citation type="submission" date="2023-07" db="EMBL/GenBank/DDBJ databases">
        <title>Degradation of tert-butanol by M. austroafricanum TBA100.</title>
        <authorList>
            <person name="Helbich S."/>
            <person name="Vainshtein Y."/>
        </authorList>
    </citation>
    <scope>NUCLEOTIDE SEQUENCE</scope>
    <source>
        <strain evidence="2">TBA100</strain>
    </source>
</reference>
<keyword evidence="3" id="KW-1185">Reference proteome</keyword>
<proteinExistence type="predicted"/>
<evidence type="ECO:0000259" key="1">
    <source>
        <dbReference type="Pfam" id="PF12680"/>
    </source>
</evidence>
<dbReference type="SUPFAM" id="SSF54427">
    <property type="entry name" value="NTF2-like"/>
    <property type="match status" value="1"/>
</dbReference>
<feature type="domain" description="SnoaL-like" evidence="1">
    <location>
        <begin position="8"/>
        <end position="118"/>
    </location>
</feature>
<evidence type="ECO:0000313" key="2">
    <source>
        <dbReference type="EMBL" id="MDN4521136.1"/>
    </source>
</evidence>
<dbReference type="Pfam" id="PF12680">
    <property type="entry name" value="SnoaL_2"/>
    <property type="match status" value="1"/>
</dbReference>
<evidence type="ECO:0000313" key="3">
    <source>
        <dbReference type="Proteomes" id="UP001172687"/>
    </source>
</evidence>
<sequence>MDATEDVARRFYRALSRKDADALFALLADDFEGLVSAGMPHGVGGEHHGRVAMITDVWGRIDALYDVEVIPREYLALDTADGRVVVLGTYRGTARERQARVDAAFAHVITVKNEQITALQQITDTVRWHIPTRPVTARVARDV</sequence>
<organism evidence="2 3">
    <name type="scientific">Mycolicibacterium austroafricanum</name>
    <name type="common">Mycobacterium austroafricanum</name>
    <dbReference type="NCBI Taxonomy" id="39687"/>
    <lineage>
        <taxon>Bacteria</taxon>
        <taxon>Bacillati</taxon>
        <taxon>Actinomycetota</taxon>
        <taxon>Actinomycetes</taxon>
        <taxon>Mycobacteriales</taxon>
        <taxon>Mycobacteriaceae</taxon>
        <taxon>Mycolicibacterium</taxon>
    </lineage>
</organism>
<dbReference type="InterPro" id="IPR037401">
    <property type="entry name" value="SnoaL-like"/>
</dbReference>
<dbReference type="Gene3D" id="3.10.450.50">
    <property type="match status" value="1"/>
</dbReference>
<dbReference type="EMBL" id="JAUHTC010000087">
    <property type="protein sequence ID" value="MDN4521136.1"/>
    <property type="molecule type" value="Genomic_DNA"/>
</dbReference>
<name>A0ABT8HK53_MYCAO</name>